<sequence>MCLAILSRRSRFDFSLYDDEELYLSDNDEHQDADQDDQEDEDDLTNRRSIVILWCIRKFRDENGYTPDIWSLELYEFVRNEGIFAEFSPSELAESVQEIKDLYVSMANLIQGNGEFHFVNRTQALIFTLCHDLWRNLQVPDVEESYRFDGCSENYCYDSMEVESEMGGLNQYLPGTGENSSCAAFEGMTNTVLEILNGLYSFSRAGGGVVPPPADLKLYCYLRREVFPRLEVDLPRPYVADVIMNLEEKFHAATEAPEDPLESIVYEMSKRIWGQPESAQTGDDDVSEIIAREVFKTTIVSHYH</sequence>
<name>A0AAV1DCH4_OLDCO</name>
<protein>
    <submittedName>
        <fullName evidence="1">OLC1v1003212C1</fullName>
    </submittedName>
</protein>
<accession>A0AAV1DCH4</accession>
<dbReference type="Proteomes" id="UP001161247">
    <property type="component" value="Chromosome 4"/>
</dbReference>
<organism evidence="1 2">
    <name type="scientific">Oldenlandia corymbosa var. corymbosa</name>
    <dbReference type="NCBI Taxonomy" id="529605"/>
    <lineage>
        <taxon>Eukaryota</taxon>
        <taxon>Viridiplantae</taxon>
        <taxon>Streptophyta</taxon>
        <taxon>Embryophyta</taxon>
        <taxon>Tracheophyta</taxon>
        <taxon>Spermatophyta</taxon>
        <taxon>Magnoliopsida</taxon>
        <taxon>eudicotyledons</taxon>
        <taxon>Gunneridae</taxon>
        <taxon>Pentapetalae</taxon>
        <taxon>asterids</taxon>
        <taxon>lamiids</taxon>
        <taxon>Gentianales</taxon>
        <taxon>Rubiaceae</taxon>
        <taxon>Rubioideae</taxon>
        <taxon>Spermacoceae</taxon>
        <taxon>Hedyotis-Oldenlandia complex</taxon>
        <taxon>Oldenlandia</taxon>
    </lineage>
</organism>
<reference evidence="1" key="1">
    <citation type="submission" date="2023-03" db="EMBL/GenBank/DDBJ databases">
        <authorList>
            <person name="Julca I."/>
        </authorList>
    </citation>
    <scope>NUCLEOTIDE SEQUENCE</scope>
</reference>
<keyword evidence="2" id="KW-1185">Reference proteome</keyword>
<evidence type="ECO:0000313" key="2">
    <source>
        <dbReference type="Proteomes" id="UP001161247"/>
    </source>
</evidence>
<dbReference type="EMBL" id="OX459121">
    <property type="protein sequence ID" value="CAI9104522.1"/>
    <property type="molecule type" value="Genomic_DNA"/>
</dbReference>
<evidence type="ECO:0000313" key="1">
    <source>
        <dbReference type="EMBL" id="CAI9104522.1"/>
    </source>
</evidence>
<proteinExistence type="predicted"/>
<gene>
    <name evidence="1" type="ORF">OLC1_LOCUS13431</name>
</gene>
<dbReference type="AlphaFoldDB" id="A0AAV1DCH4"/>